<evidence type="ECO:0000313" key="3">
    <source>
        <dbReference type="EMBL" id="DAD49310.1"/>
    </source>
</evidence>
<dbReference type="EMBL" id="DUZY01000001">
    <property type="protein sequence ID" value="DAD25564.1"/>
    <property type="molecule type" value="Genomic_DNA"/>
</dbReference>
<proteinExistence type="predicted"/>
<evidence type="ECO:0000313" key="1">
    <source>
        <dbReference type="EMBL" id="DAD25496.1"/>
    </source>
</evidence>
<evidence type="ECO:0000313" key="4">
    <source>
        <dbReference type="Proteomes" id="UP000607653"/>
    </source>
</evidence>
<gene>
    <name evidence="1" type="ORF">HUJ06_026960</name>
    <name evidence="2" type="ORF">HUJ06_027028</name>
    <name evidence="3" type="ORF">HUJ06_032031</name>
</gene>
<evidence type="ECO:0000313" key="2">
    <source>
        <dbReference type="EMBL" id="DAD25564.1"/>
    </source>
</evidence>
<dbReference type="EMBL" id="DUZY01000030">
    <property type="protein sequence ID" value="DAD49310.1"/>
    <property type="molecule type" value="Genomic_DNA"/>
</dbReference>
<name>A0A822XVB0_NELNU</name>
<dbReference type="Proteomes" id="UP000607653">
    <property type="component" value="Unassembled WGS sequence"/>
</dbReference>
<keyword evidence="4" id="KW-1185">Reference proteome</keyword>
<protein>
    <submittedName>
        <fullName evidence="2">Uncharacterized protein</fullName>
    </submittedName>
</protein>
<sequence>MCSRGHTTILKAYPFFYLQAQIRCGRSGATPVKQRPRRMNPNYAELVCKEGEKEIQRMLDAAIYLSYSELARAIWYPQ</sequence>
<comment type="caution">
    <text evidence="2">The sequence shown here is derived from an EMBL/GenBank/DDBJ whole genome shotgun (WGS) entry which is preliminary data.</text>
</comment>
<reference evidence="2 4" key="1">
    <citation type="journal article" date="2020" name="Mol. Biol. Evol.">
        <title>Distinct Expression and Methylation Patterns for Genes with Different Fates following a Single Whole-Genome Duplication in Flowering Plants.</title>
        <authorList>
            <person name="Shi T."/>
            <person name="Rahmani R.S."/>
            <person name="Gugger P.F."/>
            <person name="Wang M."/>
            <person name="Li H."/>
            <person name="Zhang Y."/>
            <person name="Li Z."/>
            <person name="Wang Q."/>
            <person name="Van de Peer Y."/>
            <person name="Marchal K."/>
            <person name="Chen J."/>
        </authorList>
    </citation>
    <scope>NUCLEOTIDE SEQUENCE [LARGE SCALE GENOMIC DNA]</scope>
    <source>
        <tissue evidence="2">Leaf</tissue>
    </source>
</reference>
<organism evidence="2 4">
    <name type="scientific">Nelumbo nucifera</name>
    <name type="common">Sacred lotus</name>
    <dbReference type="NCBI Taxonomy" id="4432"/>
    <lineage>
        <taxon>Eukaryota</taxon>
        <taxon>Viridiplantae</taxon>
        <taxon>Streptophyta</taxon>
        <taxon>Embryophyta</taxon>
        <taxon>Tracheophyta</taxon>
        <taxon>Spermatophyta</taxon>
        <taxon>Magnoliopsida</taxon>
        <taxon>Proteales</taxon>
        <taxon>Nelumbonaceae</taxon>
        <taxon>Nelumbo</taxon>
    </lineage>
</organism>
<dbReference type="AlphaFoldDB" id="A0A822XVB0"/>
<dbReference type="EMBL" id="DUZY01000001">
    <property type="protein sequence ID" value="DAD25496.1"/>
    <property type="molecule type" value="Genomic_DNA"/>
</dbReference>
<accession>A0A822XVB0</accession>